<organism evidence="2 3">
    <name type="scientific">Bicyclus anynana</name>
    <name type="common">Squinting bush brown butterfly</name>
    <dbReference type="NCBI Taxonomy" id="110368"/>
    <lineage>
        <taxon>Eukaryota</taxon>
        <taxon>Metazoa</taxon>
        <taxon>Ecdysozoa</taxon>
        <taxon>Arthropoda</taxon>
        <taxon>Hexapoda</taxon>
        <taxon>Insecta</taxon>
        <taxon>Pterygota</taxon>
        <taxon>Neoptera</taxon>
        <taxon>Endopterygota</taxon>
        <taxon>Lepidoptera</taxon>
        <taxon>Glossata</taxon>
        <taxon>Ditrysia</taxon>
        <taxon>Papilionoidea</taxon>
        <taxon>Nymphalidae</taxon>
        <taxon>Satyrinae</taxon>
        <taxon>Satyrini</taxon>
        <taxon>Mycalesina</taxon>
        <taxon>Bicyclus</taxon>
    </lineage>
</organism>
<evidence type="ECO:0000313" key="2">
    <source>
        <dbReference type="Proteomes" id="UP001652582"/>
    </source>
</evidence>
<evidence type="ECO:0000256" key="1">
    <source>
        <dbReference type="SAM" id="MobiDB-lite"/>
    </source>
</evidence>
<accession>A0ABM3LYJ4</accession>
<feature type="compositionally biased region" description="Basic and acidic residues" evidence="1">
    <location>
        <begin position="66"/>
        <end position="79"/>
    </location>
</feature>
<feature type="compositionally biased region" description="Polar residues" evidence="1">
    <location>
        <begin position="40"/>
        <end position="64"/>
    </location>
</feature>
<feature type="region of interest" description="Disordered" evidence="1">
    <location>
        <begin position="15"/>
        <end position="79"/>
    </location>
</feature>
<name>A0ABM3LYJ4_BICAN</name>
<feature type="compositionally biased region" description="Polar residues" evidence="1">
    <location>
        <begin position="15"/>
        <end position="25"/>
    </location>
</feature>
<sequence length="137" mass="15204">MTACKKMSCIRKQNLNSEDGSNHQKASAPVPSACRLTASPGPSANVALTQNTPQASNTSRNVSQEIKCRGDKNTPPKDTCHAIKRHLSAAWRGANNLWKTNDPYNWQLLKSVAMFTLGFKLFSDLHKHMNMNKTVCY</sequence>
<dbReference type="Proteomes" id="UP001652582">
    <property type="component" value="Chromosome 21"/>
</dbReference>
<evidence type="ECO:0000313" key="3">
    <source>
        <dbReference type="RefSeq" id="XP_052744133.1"/>
    </source>
</evidence>
<protein>
    <submittedName>
        <fullName evidence="3">Uncharacterized protein LOC128199282</fullName>
    </submittedName>
</protein>
<proteinExistence type="predicted"/>
<reference evidence="3" key="1">
    <citation type="submission" date="2025-08" db="UniProtKB">
        <authorList>
            <consortium name="RefSeq"/>
        </authorList>
    </citation>
    <scope>IDENTIFICATION</scope>
</reference>
<dbReference type="GeneID" id="128199282"/>
<gene>
    <name evidence="3" type="primary">LOC128199282</name>
</gene>
<keyword evidence="2" id="KW-1185">Reference proteome</keyword>
<dbReference type="RefSeq" id="XP_052744133.1">
    <property type="nucleotide sequence ID" value="XM_052888173.1"/>
</dbReference>